<proteinExistence type="predicted"/>
<name>A0A450UNC3_9GAMM</name>
<evidence type="ECO:0000256" key="1">
    <source>
        <dbReference type="SAM" id="SignalP"/>
    </source>
</evidence>
<evidence type="ECO:0008006" key="3">
    <source>
        <dbReference type="Google" id="ProtNLM"/>
    </source>
</evidence>
<dbReference type="AlphaFoldDB" id="A0A450UNC3"/>
<reference evidence="2" key="1">
    <citation type="submission" date="2019-02" db="EMBL/GenBank/DDBJ databases">
        <authorList>
            <person name="Gruber-Vodicka R. H."/>
            <person name="Seah K. B. B."/>
        </authorList>
    </citation>
    <scope>NUCLEOTIDE SEQUENCE</scope>
    <source>
        <strain evidence="2">BECK_M6</strain>
    </source>
</reference>
<feature type="chain" id="PRO_5019422351" description="Curli production assembly/transport component CsgG" evidence="1">
    <location>
        <begin position="25"/>
        <end position="410"/>
    </location>
</feature>
<gene>
    <name evidence="2" type="ORF">BECKLFY1418A_GA0070994_103621</name>
</gene>
<protein>
    <recommendedName>
        <fullName evidence="3">Curli production assembly/transport component CsgG</fullName>
    </recommendedName>
</protein>
<evidence type="ECO:0000313" key="2">
    <source>
        <dbReference type="EMBL" id="VFJ94026.1"/>
    </source>
</evidence>
<organism evidence="2">
    <name type="scientific">Candidatus Kentrum sp. LFY</name>
    <dbReference type="NCBI Taxonomy" id="2126342"/>
    <lineage>
        <taxon>Bacteria</taxon>
        <taxon>Pseudomonadati</taxon>
        <taxon>Pseudomonadota</taxon>
        <taxon>Gammaproteobacteria</taxon>
        <taxon>Candidatus Kentrum</taxon>
    </lineage>
</organism>
<accession>A0A450UNC3</accession>
<keyword evidence="1" id="KW-0732">Signal</keyword>
<feature type="signal peptide" evidence="1">
    <location>
        <begin position="1"/>
        <end position="24"/>
    </location>
</feature>
<sequence length="410" mass="45883">MKNKPFICLLLLMVSIWPCSHSMANIGEKTIIYAGFGNISGDKGQPFFTSVYGKKEKDRKKRKRQEKLQDSIDNEIHKKVSQLEFSFPSSIQGEVRTTSDRITGDEGIYLLVLVSTLEINPVIATHSSLGSLYVNEFITGVTALLVEPGTGHIVSAINEIGFATYKDTKPISDSKRGEMFVLAYTKTATSALDRLAGLPLTEEKEWKMVTNVRVEASKVATLFDYRNRPVDYKKIYSTSEIIFPRNPCRSDSCAKLRALLAQGISDRLSRKGHNMLPPFPITAWGEKAYQKAKIAIQIKESGRKKEGLLRVNVSPRSAEKAIEVTIPRFAEKDFGKGRISKHAYLAWVEVEWGEFDLSGSIEVHGTYGEIHSRKPVIYKTLKAKGVPEDLRRSLYIAAIINSIKEYGNGK</sequence>
<dbReference type="EMBL" id="CAADFH010000036">
    <property type="protein sequence ID" value="VFJ94026.1"/>
    <property type="molecule type" value="Genomic_DNA"/>
</dbReference>